<protein>
    <submittedName>
        <fullName evidence="1">Uncharacterized protein</fullName>
    </submittedName>
</protein>
<sequence length="67" mass="8033">MIYVRGDERRFPRFPHEATSDQFFSEEQFEAYRALGFHAVDRALTHADETVPWRTLMDRLLFDLAKK</sequence>
<name>A0AAJ1C167_9HYPH</name>
<dbReference type="Proteomes" id="UP001155380">
    <property type="component" value="Unassembled WGS sequence"/>
</dbReference>
<accession>A0AAJ1C167</accession>
<gene>
    <name evidence="1" type="ORF">NBH21_24375</name>
</gene>
<evidence type="ECO:0000313" key="1">
    <source>
        <dbReference type="EMBL" id="MCO5959906.1"/>
    </source>
</evidence>
<evidence type="ECO:0000313" key="2">
    <source>
        <dbReference type="Proteomes" id="UP001155380"/>
    </source>
</evidence>
<proteinExistence type="predicted"/>
<organism evidence="1 2">
    <name type="scientific">Ciceribacter sichuanensis</name>
    <dbReference type="NCBI Taxonomy" id="2949647"/>
    <lineage>
        <taxon>Bacteria</taxon>
        <taxon>Pseudomonadati</taxon>
        <taxon>Pseudomonadota</taxon>
        <taxon>Alphaproteobacteria</taxon>
        <taxon>Hyphomicrobiales</taxon>
        <taxon>Rhizobiaceae</taxon>
        <taxon>Ciceribacter</taxon>
    </lineage>
</organism>
<dbReference type="AlphaFoldDB" id="A0AAJ1C167"/>
<comment type="caution">
    <text evidence="1">The sequence shown here is derived from an EMBL/GenBank/DDBJ whole genome shotgun (WGS) entry which is preliminary data.</text>
</comment>
<dbReference type="EMBL" id="JAMXLX010000013">
    <property type="protein sequence ID" value="MCO5959906.1"/>
    <property type="molecule type" value="Genomic_DNA"/>
</dbReference>
<reference evidence="1" key="1">
    <citation type="submission" date="2022-06" db="EMBL/GenBank/DDBJ databases">
        <authorList>
            <person name="Sun Q."/>
        </authorList>
    </citation>
    <scope>NUCLEOTIDE SEQUENCE</scope>
    <source>
        <strain evidence="1">S101</strain>
    </source>
</reference>